<dbReference type="InterPro" id="IPR051552">
    <property type="entry name" value="HptR"/>
</dbReference>
<keyword evidence="6" id="KW-1185">Reference proteome</keyword>
<evidence type="ECO:0000313" key="6">
    <source>
        <dbReference type="Proteomes" id="UP000256304"/>
    </source>
</evidence>
<dbReference type="InterPro" id="IPR001789">
    <property type="entry name" value="Sig_transdc_resp-reg_receiver"/>
</dbReference>
<dbReference type="AlphaFoldDB" id="A0A3D9SKY2"/>
<dbReference type="SUPFAM" id="SSF52172">
    <property type="entry name" value="CheY-like"/>
    <property type="match status" value="1"/>
</dbReference>
<evidence type="ECO:0000256" key="2">
    <source>
        <dbReference type="ARBA" id="ARBA00023125"/>
    </source>
</evidence>
<dbReference type="PANTHER" id="PTHR42713:SF3">
    <property type="entry name" value="TRANSCRIPTIONAL REGULATORY PROTEIN HPTR"/>
    <property type="match status" value="1"/>
</dbReference>
<gene>
    <name evidence="5" type="ORF">A8990_10488</name>
</gene>
<dbReference type="SMART" id="SM00448">
    <property type="entry name" value="REC"/>
    <property type="match status" value="1"/>
</dbReference>
<keyword evidence="3" id="KW-0597">Phosphoprotein</keyword>
<comment type="caution">
    <text evidence="5">The sequence shown here is derived from an EMBL/GenBank/DDBJ whole genome shotgun (WGS) entry which is preliminary data.</text>
</comment>
<evidence type="ECO:0000256" key="3">
    <source>
        <dbReference type="PROSITE-ProRule" id="PRU00169"/>
    </source>
</evidence>
<dbReference type="EMBL" id="QTTN01000004">
    <property type="protein sequence ID" value="REE91580.1"/>
    <property type="molecule type" value="Genomic_DNA"/>
</dbReference>
<evidence type="ECO:0000259" key="4">
    <source>
        <dbReference type="PROSITE" id="PS50110"/>
    </source>
</evidence>
<dbReference type="OrthoDB" id="342399at2"/>
<evidence type="ECO:0000256" key="1">
    <source>
        <dbReference type="ARBA" id="ARBA00022490"/>
    </source>
</evidence>
<keyword evidence="2" id="KW-0238">DNA-binding</keyword>
<dbReference type="PANTHER" id="PTHR42713">
    <property type="entry name" value="HISTIDINE KINASE-RELATED"/>
    <property type="match status" value="1"/>
</dbReference>
<dbReference type="Proteomes" id="UP000256304">
    <property type="component" value="Unassembled WGS sequence"/>
</dbReference>
<keyword evidence="1" id="KW-0963">Cytoplasm</keyword>
<dbReference type="Gene3D" id="3.40.50.2300">
    <property type="match status" value="1"/>
</dbReference>
<feature type="modified residue" description="4-aspartylphosphate" evidence="3">
    <location>
        <position position="54"/>
    </location>
</feature>
<dbReference type="PROSITE" id="PS50110">
    <property type="entry name" value="RESPONSE_REGULATORY"/>
    <property type="match status" value="1"/>
</dbReference>
<evidence type="ECO:0000313" key="5">
    <source>
        <dbReference type="EMBL" id="REE91580.1"/>
    </source>
</evidence>
<feature type="domain" description="Response regulatory" evidence="4">
    <location>
        <begin position="2"/>
        <end position="119"/>
    </location>
</feature>
<dbReference type="RefSeq" id="WP_116187923.1">
    <property type="nucleotide sequence ID" value="NZ_QTTN01000004.1"/>
</dbReference>
<name>A0A3D9SKY2_9BACL</name>
<accession>A0A3D9SKY2</accession>
<sequence length="323" mass="36671">MKVMIVDDEPYLREGLRIKIGKMNLGLTVVGEAGDGQEAIEKLPVLSPDIVLTDIRMPVADGLTFIREAKERYEGSHFIIISGYEDFDYAKKGIQYDVQDYILKPVDTDELRESLMRMMSKIAEERKRASAASRLAIRNEEISRQTELTRIVQQLPGIEGGEREGRTELPDAFARSKSFVAIVYELQPVKLPHRSFEKGDEELLFFAVMNMISELLETPERRGLLFRHAIEERRLVYVLADIRYMNAVLLAQDLTKVIDDVRNYLSLGITVGCGRIVSSQCRINSSYYQAARASRPGALWSVPRICGAAGIDRLLSQRGDRRR</sequence>
<dbReference type="GO" id="GO:0003677">
    <property type="term" value="F:DNA binding"/>
    <property type="evidence" value="ECO:0007669"/>
    <property type="project" value="UniProtKB-KW"/>
</dbReference>
<protein>
    <submittedName>
        <fullName evidence="5">Two-component system response regulator YesN</fullName>
    </submittedName>
</protein>
<proteinExistence type="predicted"/>
<dbReference type="CDD" id="cd17536">
    <property type="entry name" value="REC_YesN-like"/>
    <property type="match status" value="1"/>
</dbReference>
<reference evidence="5 6" key="1">
    <citation type="submission" date="2018-08" db="EMBL/GenBank/DDBJ databases">
        <title>Genomic Encyclopedia of Type Strains, Phase III (KMG-III): the genomes of soil and plant-associated and newly described type strains.</title>
        <authorList>
            <person name="Whitman W."/>
        </authorList>
    </citation>
    <scope>NUCLEOTIDE SEQUENCE [LARGE SCALE GENOMIC DNA]</scope>
    <source>
        <strain evidence="5 6">CGMCC 1.10966</strain>
    </source>
</reference>
<dbReference type="GO" id="GO:0000160">
    <property type="term" value="P:phosphorelay signal transduction system"/>
    <property type="evidence" value="ECO:0007669"/>
    <property type="project" value="InterPro"/>
</dbReference>
<organism evidence="5 6">
    <name type="scientific">Paenibacillus taihuensis</name>
    <dbReference type="NCBI Taxonomy" id="1156355"/>
    <lineage>
        <taxon>Bacteria</taxon>
        <taxon>Bacillati</taxon>
        <taxon>Bacillota</taxon>
        <taxon>Bacilli</taxon>
        <taxon>Bacillales</taxon>
        <taxon>Paenibacillaceae</taxon>
        <taxon>Paenibacillus</taxon>
    </lineage>
</organism>
<dbReference type="Pfam" id="PF00072">
    <property type="entry name" value="Response_reg"/>
    <property type="match status" value="1"/>
</dbReference>
<dbReference type="InterPro" id="IPR011006">
    <property type="entry name" value="CheY-like_superfamily"/>
</dbReference>